<keyword evidence="2 3" id="KW-0040">ANK repeat</keyword>
<dbReference type="Pfam" id="PF12796">
    <property type="entry name" value="Ank_2"/>
    <property type="match status" value="2"/>
</dbReference>
<dbReference type="PROSITE" id="PS50297">
    <property type="entry name" value="ANK_REP_REGION"/>
    <property type="match status" value="2"/>
</dbReference>
<keyword evidence="1" id="KW-0677">Repeat</keyword>
<dbReference type="FunCoup" id="H2Z4W8">
    <property type="interactions" value="2"/>
</dbReference>
<dbReference type="PANTHER" id="PTHR24198:SF165">
    <property type="entry name" value="ANKYRIN REPEAT-CONTAINING PROTEIN-RELATED"/>
    <property type="match status" value="1"/>
</dbReference>
<feature type="repeat" description="ANK" evidence="3">
    <location>
        <begin position="59"/>
        <end position="92"/>
    </location>
</feature>
<dbReference type="InterPro" id="IPR036770">
    <property type="entry name" value="Ankyrin_rpt-contain_sf"/>
</dbReference>
<feature type="repeat" description="ANK" evidence="3">
    <location>
        <begin position="161"/>
        <end position="193"/>
    </location>
</feature>
<dbReference type="AlphaFoldDB" id="H2Z4W8"/>
<evidence type="ECO:0000256" key="2">
    <source>
        <dbReference type="ARBA" id="ARBA00023043"/>
    </source>
</evidence>
<feature type="repeat" description="ANK" evidence="3">
    <location>
        <begin position="127"/>
        <end position="147"/>
    </location>
</feature>
<dbReference type="Pfam" id="PF00023">
    <property type="entry name" value="Ank"/>
    <property type="match status" value="2"/>
</dbReference>
<organism evidence="4 5">
    <name type="scientific">Ciona savignyi</name>
    <name type="common">Pacific transparent sea squirt</name>
    <dbReference type="NCBI Taxonomy" id="51511"/>
    <lineage>
        <taxon>Eukaryota</taxon>
        <taxon>Metazoa</taxon>
        <taxon>Chordata</taxon>
        <taxon>Tunicata</taxon>
        <taxon>Ascidiacea</taxon>
        <taxon>Phlebobranchia</taxon>
        <taxon>Cionidae</taxon>
        <taxon>Ciona</taxon>
    </lineage>
</organism>
<dbReference type="GeneTree" id="ENSGT00940000153969"/>
<dbReference type="HOGENOM" id="CLU_000134_48_2_1"/>
<dbReference type="InterPro" id="IPR002110">
    <property type="entry name" value="Ankyrin_rpt"/>
</dbReference>
<dbReference type="Proteomes" id="UP000007875">
    <property type="component" value="Unassembled WGS sequence"/>
</dbReference>
<dbReference type="eggNOG" id="KOG0504">
    <property type="taxonomic scope" value="Eukaryota"/>
</dbReference>
<reference evidence="5" key="1">
    <citation type="submission" date="2003-08" db="EMBL/GenBank/DDBJ databases">
        <authorList>
            <person name="Birren B."/>
            <person name="Nusbaum C."/>
            <person name="Abebe A."/>
            <person name="Abouelleil A."/>
            <person name="Adekoya E."/>
            <person name="Ait-zahra M."/>
            <person name="Allen N."/>
            <person name="Allen T."/>
            <person name="An P."/>
            <person name="Anderson M."/>
            <person name="Anderson S."/>
            <person name="Arachchi H."/>
            <person name="Armbruster J."/>
            <person name="Bachantsang P."/>
            <person name="Baldwin J."/>
            <person name="Barry A."/>
            <person name="Bayul T."/>
            <person name="Blitshsteyn B."/>
            <person name="Bloom T."/>
            <person name="Blye J."/>
            <person name="Boguslavskiy L."/>
            <person name="Borowsky M."/>
            <person name="Boukhgalter B."/>
            <person name="Brunache A."/>
            <person name="Butler J."/>
            <person name="Calixte N."/>
            <person name="Calvo S."/>
            <person name="Camarata J."/>
            <person name="Campo K."/>
            <person name="Chang J."/>
            <person name="Cheshatsang Y."/>
            <person name="Citroen M."/>
            <person name="Collymore A."/>
            <person name="Considine T."/>
            <person name="Cook A."/>
            <person name="Cooke P."/>
            <person name="Corum B."/>
            <person name="Cuomo C."/>
            <person name="David R."/>
            <person name="Dawoe T."/>
            <person name="Degray S."/>
            <person name="Dodge S."/>
            <person name="Dooley K."/>
            <person name="Dorje P."/>
            <person name="Dorjee K."/>
            <person name="Dorris L."/>
            <person name="Duffey N."/>
            <person name="Dupes A."/>
            <person name="Elkins T."/>
            <person name="Engels R."/>
            <person name="Erickson J."/>
            <person name="Farina A."/>
            <person name="Faro S."/>
            <person name="Ferreira P."/>
            <person name="Fischer H."/>
            <person name="Fitzgerald M."/>
            <person name="Foley K."/>
            <person name="Gage D."/>
            <person name="Galagan J."/>
            <person name="Gearin G."/>
            <person name="Gnerre S."/>
            <person name="Gnirke A."/>
            <person name="Goyette A."/>
            <person name="Graham J."/>
            <person name="Grandbois E."/>
            <person name="Gyaltsen K."/>
            <person name="Hafez N."/>
            <person name="Hagopian D."/>
            <person name="Hagos B."/>
            <person name="Hall J."/>
            <person name="Hatcher B."/>
            <person name="Heller A."/>
            <person name="Higgins H."/>
            <person name="Honan T."/>
            <person name="Horn A."/>
            <person name="Houde N."/>
            <person name="Hughes L."/>
            <person name="Hulme W."/>
            <person name="Husby E."/>
            <person name="Iliev I."/>
            <person name="Jaffe D."/>
            <person name="Jones C."/>
            <person name="Kamal M."/>
            <person name="Kamat A."/>
            <person name="Kamvysselis M."/>
            <person name="Karlsson E."/>
            <person name="Kells C."/>
            <person name="Kieu A."/>
            <person name="Kisner P."/>
            <person name="Kodira C."/>
            <person name="Kulbokas E."/>
            <person name="Labutti K."/>
            <person name="Lama D."/>
            <person name="Landers T."/>
            <person name="Leger J."/>
            <person name="Levine S."/>
            <person name="Lewis D."/>
            <person name="Lewis T."/>
            <person name="Lindblad-toh K."/>
            <person name="Liu X."/>
            <person name="Lokyitsang T."/>
            <person name="Lokyitsang Y."/>
            <person name="Lucien O."/>
            <person name="Lui A."/>
            <person name="Ma L.J."/>
            <person name="Mabbitt R."/>
            <person name="Macdonald J."/>
            <person name="Maclean C."/>
            <person name="Major J."/>
            <person name="Manning J."/>
            <person name="Marabella R."/>
            <person name="Maru K."/>
            <person name="Matthews C."/>
            <person name="Mauceli E."/>
            <person name="Mccarthy M."/>
            <person name="Mcdonough S."/>
            <person name="Mcghee T."/>
            <person name="Meldrim J."/>
            <person name="Meneus L."/>
            <person name="Mesirov J."/>
            <person name="Mihalev A."/>
            <person name="Mihova T."/>
            <person name="Mikkelsen T."/>
            <person name="Mlenga V."/>
            <person name="Moru K."/>
            <person name="Mozes J."/>
            <person name="Mulrain L."/>
            <person name="Munson G."/>
            <person name="Naylor J."/>
            <person name="Newes C."/>
            <person name="Nguyen C."/>
            <person name="Nguyen N."/>
            <person name="Nguyen T."/>
            <person name="Nicol R."/>
            <person name="Nielsen C."/>
            <person name="Nizzari M."/>
            <person name="Norbu C."/>
            <person name="Norbu N."/>
            <person name="O'donnell P."/>
            <person name="Okoawo O."/>
            <person name="O'leary S."/>
            <person name="Omotosho B."/>
            <person name="O'neill K."/>
            <person name="Osman S."/>
            <person name="Parker S."/>
            <person name="Perrin D."/>
            <person name="Phunkhang P."/>
            <person name="Piqani B."/>
            <person name="Purcell S."/>
            <person name="Rachupka T."/>
            <person name="Ramasamy U."/>
            <person name="Rameau R."/>
            <person name="Ray V."/>
            <person name="Raymond C."/>
            <person name="Retta R."/>
            <person name="Richardson S."/>
            <person name="Rise C."/>
            <person name="Rodriguez J."/>
            <person name="Rogers J."/>
            <person name="Rogov P."/>
            <person name="Rutman M."/>
            <person name="Schupbach R."/>
            <person name="Seaman C."/>
            <person name="Settipalli S."/>
            <person name="Sharpe T."/>
            <person name="Sheridan J."/>
            <person name="Sherpa N."/>
            <person name="Shi J."/>
            <person name="Smirnov S."/>
            <person name="Smith C."/>
            <person name="Sougnez C."/>
            <person name="Spencer B."/>
            <person name="Stalker J."/>
            <person name="Stange-thomann N."/>
            <person name="Stavropoulos S."/>
            <person name="Stetson K."/>
            <person name="Stone C."/>
            <person name="Stone S."/>
            <person name="Stubbs M."/>
            <person name="Talamas J."/>
            <person name="Tchuinga P."/>
            <person name="Tenzing P."/>
            <person name="Tesfaye S."/>
            <person name="Theodore J."/>
            <person name="Thoulutsang Y."/>
            <person name="Topham K."/>
            <person name="Towey S."/>
            <person name="Tsamla T."/>
            <person name="Tsomo N."/>
            <person name="Vallee D."/>
            <person name="Vassiliev H."/>
            <person name="Venkataraman V."/>
            <person name="Vinson J."/>
            <person name="Vo A."/>
            <person name="Wade C."/>
            <person name="Wang S."/>
            <person name="Wangchuk T."/>
            <person name="Wangdi T."/>
            <person name="Whittaker C."/>
            <person name="Wilkinson J."/>
            <person name="Wu Y."/>
            <person name="Wyman D."/>
            <person name="Yadav S."/>
            <person name="Yang S."/>
            <person name="Yang X."/>
            <person name="Yeager S."/>
            <person name="Yee E."/>
            <person name="Young G."/>
            <person name="Zainoun J."/>
            <person name="Zembeck L."/>
            <person name="Zimmer A."/>
            <person name="Zody M."/>
            <person name="Lander E."/>
        </authorList>
    </citation>
    <scope>NUCLEOTIDE SEQUENCE [LARGE SCALE GENOMIC DNA]</scope>
</reference>
<dbReference type="Gene3D" id="1.25.40.20">
    <property type="entry name" value="Ankyrin repeat-containing domain"/>
    <property type="match status" value="3"/>
</dbReference>
<dbReference type="OMA" id="CIDDRSN"/>
<protein>
    <submittedName>
        <fullName evidence="4">Uncharacterized protein</fullName>
    </submittedName>
</protein>
<reference evidence="4" key="3">
    <citation type="submission" date="2025-09" db="UniProtKB">
        <authorList>
            <consortium name="Ensembl"/>
        </authorList>
    </citation>
    <scope>IDENTIFICATION</scope>
</reference>
<evidence type="ECO:0000256" key="1">
    <source>
        <dbReference type="ARBA" id="ARBA00022737"/>
    </source>
</evidence>
<evidence type="ECO:0000256" key="3">
    <source>
        <dbReference type="PROSITE-ProRule" id="PRU00023"/>
    </source>
</evidence>
<accession>H2Z4W8</accession>
<name>H2Z4W8_CIOSA</name>
<keyword evidence="5" id="KW-1185">Reference proteome</keyword>
<reference evidence="4" key="2">
    <citation type="submission" date="2025-08" db="UniProtKB">
        <authorList>
            <consortium name="Ensembl"/>
        </authorList>
    </citation>
    <scope>IDENTIFICATION</scope>
</reference>
<dbReference type="SUPFAM" id="SSF48403">
    <property type="entry name" value="Ankyrin repeat"/>
    <property type="match status" value="1"/>
</dbReference>
<evidence type="ECO:0000313" key="4">
    <source>
        <dbReference type="Ensembl" id="ENSCSAVP00000012630.1"/>
    </source>
</evidence>
<proteinExistence type="predicted"/>
<dbReference type="PRINTS" id="PR01415">
    <property type="entry name" value="ANKYRIN"/>
</dbReference>
<dbReference type="InParanoid" id="H2Z4W8"/>
<dbReference type="SMART" id="SM00248">
    <property type="entry name" value="ANK"/>
    <property type="match status" value="7"/>
</dbReference>
<dbReference type="PROSITE" id="PS50088">
    <property type="entry name" value="ANK_REPEAT"/>
    <property type="match status" value="4"/>
</dbReference>
<sequence>MMCRHGKLEMLKLAHEKWHVSLTAVNLDGKTPLHEAASNIGVMEYLLSNKVSVNPLKKAGWTPLMTACTKSNNLQCVIALVNAGANLKLVNKDGWNCFHIACREGDVSMVEYLYNRDSFIAETISTNGRTPVHTAALHGKFKVLQYLTGTCKLSMKTRDACGSTALMDAIRSGNTASIELLIHFGESVYDVDSMGRNGLHIAAEANQCISIEHLITTYNCDINEVVRFDNGLKGQTALHLAYKTNSHNAVTCLIRLGADINALDNQGRKPINIQSKKTFVYS</sequence>
<dbReference type="PANTHER" id="PTHR24198">
    <property type="entry name" value="ANKYRIN REPEAT AND PROTEIN KINASE DOMAIN-CONTAINING PROTEIN"/>
    <property type="match status" value="1"/>
</dbReference>
<feature type="repeat" description="ANK" evidence="3">
    <location>
        <begin position="233"/>
        <end position="265"/>
    </location>
</feature>
<evidence type="ECO:0000313" key="5">
    <source>
        <dbReference type="Proteomes" id="UP000007875"/>
    </source>
</evidence>
<dbReference type="STRING" id="51511.ENSCSAVP00000012630"/>
<dbReference type="Ensembl" id="ENSCSAVT00000012775.1">
    <property type="protein sequence ID" value="ENSCSAVP00000012630.1"/>
    <property type="gene ID" value="ENSCSAVG00000007414.1"/>
</dbReference>